<evidence type="ECO:0000313" key="3">
    <source>
        <dbReference type="Proteomes" id="UP001586593"/>
    </source>
</evidence>
<feature type="region of interest" description="Disordered" evidence="1">
    <location>
        <begin position="1"/>
        <end position="44"/>
    </location>
</feature>
<proteinExistence type="predicted"/>
<accession>A0ABR3VEW6</accession>
<evidence type="ECO:0000256" key="1">
    <source>
        <dbReference type="SAM" id="MobiDB-lite"/>
    </source>
</evidence>
<keyword evidence="3" id="KW-1185">Reference proteome</keyword>
<dbReference type="EMBL" id="JAZHXJ010002209">
    <property type="protein sequence ID" value="KAL1840405.1"/>
    <property type="molecule type" value="Genomic_DNA"/>
</dbReference>
<gene>
    <name evidence="2" type="ORF">VTK73DRAFT_3771</name>
</gene>
<evidence type="ECO:0000313" key="2">
    <source>
        <dbReference type="EMBL" id="KAL1840405.1"/>
    </source>
</evidence>
<organism evidence="2 3">
    <name type="scientific">Phialemonium thermophilum</name>
    <dbReference type="NCBI Taxonomy" id="223376"/>
    <lineage>
        <taxon>Eukaryota</taxon>
        <taxon>Fungi</taxon>
        <taxon>Dikarya</taxon>
        <taxon>Ascomycota</taxon>
        <taxon>Pezizomycotina</taxon>
        <taxon>Sordariomycetes</taxon>
        <taxon>Sordariomycetidae</taxon>
        <taxon>Cephalothecales</taxon>
        <taxon>Cephalothecaceae</taxon>
        <taxon>Phialemonium</taxon>
    </lineage>
</organism>
<protein>
    <submittedName>
        <fullName evidence="2">Uncharacterized protein</fullName>
    </submittedName>
</protein>
<sequence>MSSRILLPSSQIRSERHRGTRARPTAGSWPMVGSADGKTERVGGSRRSISQIPCMMSRRTLHVASWLLCTAHVVAAWFRRGYGTCATEPRLQCLCQVPGLQNLATVPVRQYLGYGACAKCLACSAWVQYLGYGTRATVPGLRNLCYRTATTVPVLSAWPTIPGLQCLCYSTTTTCWI</sequence>
<name>A0ABR3VEW6_9PEZI</name>
<dbReference type="Proteomes" id="UP001586593">
    <property type="component" value="Unassembled WGS sequence"/>
</dbReference>
<feature type="compositionally biased region" description="Polar residues" evidence="1">
    <location>
        <begin position="1"/>
        <end position="12"/>
    </location>
</feature>
<reference evidence="2 3" key="1">
    <citation type="journal article" date="2024" name="Commun. Biol.">
        <title>Comparative genomic analysis of thermophilic fungi reveals convergent evolutionary adaptations and gene losses.</title>
        <authorList>
            <person name="Steindorff A.S."/>
            <person name="Aguilar-Pontes M.V."/>
            <person name="Robinson A.J."/>
            <person name="Andreopoulos B."/>
            <person name="LaButti K."/>
            <person name="Kuo A."/>
            <person name="Mondo S."/>
            <person name="Riley R."/>
            <person name="Otillar R."/>
            <person name="Haridas S."/>
            <person name="Lipzen A."/>
            <person name="Grimwood J."/>
            <person name="Schmutz J."/>
            <person name="Clum A."/>
            <person name="Reid I.D."/>
            <person name="Moisan M.C."/>
            <person name="Butler G."/>
            <person name="Nguyen T.T.M."/>
            <person name="Dewar K."/>
            <person name="Conant G."/>
            <person name="Drula E."/>
            <person name="Henrissat B."/>
            <person name="Hansel C."/>
            <person name="Singer S."/>
            <person name="Hutchinson M.I."/>
            <person name="de Vries R.P."/>
            <person name="Natvig D.O."/>
            <person name="Powell A.J."/>
            <person name="Tsang A."/>
            <person name="Grigoriev I.V."/>
        </authorList>
    </citation>
    <scope>NUCLEOTIDE SEQUENCE [LARGE SCALE GENOMIC DNA]</scope>
    <source>
        <strain evidence="2 3">ATCC 24622</strain>
    </source>
</reference>
<comment type="caution">
    <text evidence="2">The sequence shown here is derived from an EMBL/GenBank/DDBJ whole genome shotgun (WGS) entry which is preliminary data.</text>
</comment>